<dbReference type="PANTHER" id="PTHR31744">
    <property type="entry name" value="PROTEIN CUP-SHAPED COTYLEDON 2-RELATED"/>
    <property type="match status" value="1"/>
</dbReference>
<feature type="region of interest" description="Disordered" evidence="6">
    <location>
        <begin position="182"/>
        <end position="210"/>
    </location>
</feature>
<evidence type="ECO:0000256" key="1">
    <source>
        <dbReference type="ARBA" id="ARBA00004123"/>
    </source>
</evidence>
<dbReference type="GO" id="GO:0003677">
    <property type="term" value="F:DNA binding"/>
    <property type="evidence" value="ECO:0007669"/>
    <property type="project" value="UniProtKB-KW"/>
</dbReference>
<sequence>MAPMSLPPGFRFHPTDEELVAYYLDRKISGHPIELEIIPEVDLYKCEPWDLPEKSYLPSKDMEWYFYSPKDRKYPNGSRTNRATRAGYWKATGKDRSVQSHKVPVGMKKTLVYYKGRAPHGIRTNWVMHEYRLTQSLYGESSSNAPSLKDSYALCRVFKKALHMPKSAKDDQMSIEITAGVSETGDDQMNEQDDSKLQPSDASSSDLTEGTPVEPAIVTDCVQPPSFSETEANSTAINYCPSTPKFYQVLDYIILTYRCVFEIESHLHLQMMMNFLRGRLQTCISFQKIDFK</sequence>
<keyword evidence="9" id="KW-1185">Reference proteome</keyword>
<dbReference type="GO" id="GO:0006355">
    <property type="term" value="P:regulation of DNA-templated transcription"/>
    <property type="evidence" value="ECO:0007669"/>
    <property type="project" value="InterPro"/>
</dbReference>
<evidence type="ECO:0000313" key="9">
    <source>
        <dbReference type="Proteomes" id="UP000077755"/>
    </source>
</evidence>
<dbReference type="FunFam" id="2.170.150.80:FF:000002">
    <property type="entry name" value="Nac domain-containing protein 86"/>
    <property type="match status" value="1"/>
</dbReference>
<gene>
    <name evidence="8" type="ORF">DCAR_0519277</name>
</gene>
<dbReference type="InterPro" id="IPR036093">
    <property type="entry name" value="NAC_dom_sf"/>
</dbReference>
<dbReference type="PANTHER" id="PTHR31744:SF210">
    <property type="entry name" value="NAC DOMAIN-CONTAINING PROTEIN 86-LIKE"/>
    <property type="match status" value="1"/>
</dbReference>
<proteinExistence type="predicted"/>
<keyword evidence="3" id="KW-0238">DNA-binding</keyword>
<evidence type="ECO:0000256" key="4">
    <source>
        <dbReference type="ARBA" id="ARBA00023163"/>
    </source>
</evidence>
<keyword evidence="2" id="KW-0805">Transcription regulation</keyword>
<dbReference type="SUPFAM" id="SSF101941">
    <property type="entry name" value="NAC domain"/>
    <property type="match status" value="1"/>
</dbReference>
<name>A0AAF0X3L6_DAUCS</name>
<dbReference type="PROSITE" id="PS51005">
    <property type="entry name" value="NAC"/>
    <property type="match status" value="1"/>
</dbReference>
<organism evidence="8 9">
    <name type="scientific">Daucus carota subsp. sativus</name>
    <name type="common">Carrot</name>
    <dbReference type="NCBI Taxonomy" id="79200"/>
    <lineage>
        <taxon>Eukaryota</taxon>
        <taxon>Viridiplantae</taxon>
        <taxon>Streptophyta</taxon>
        <taxon>Embryophyta</taxon>
        <taxon>Tracheophyta</taxon>
        <taxon>Spermatophyta</taxon>
        <taxon>Magnoliopsida</taxon>
        <taxon>eudicotyledons</taxon>
        <taxon>Gunneridae</taxon>
        <taxon>Pentapetalae</taxon>
        <taxon>asterids</taxon>
        <taxon>campanulids</taxon>
        <taxon>Apiales</taxon>
        <taxon>Apiaceae</taxon>
        <taxon>Apioideae</taxon>
        <taxon>Scandiceae</taxon>
        <taxon>Daucinae</taxon>
        <taxon>Daucus</taxon>
        <taxon>Daucus sect. Daucus</taxon>
    </lineage>
</organism>
<dbReference type="EMBL" id="CP093347">
    <property type="protein sequence ID" value="WOG99921.1"/>
    <property type="molecule type" value="Genomic_DNA"/>
</dbReference>
<comment type="subcellular location">
    <subcellularLocation>
        <location evidence="1">Nucleus</location>
    </subcellularLocation>
</comment>
<evidence type="ECO:0000259" key="7">
    <source>
        <dbReference type="PROSITE" id="PS51005"/>
    </source>
</evidence>
<evidence type="ECO:0000313" key="8">
    <source>
        <dbReference type="EMBL" id="WOG99921.1"/>
    </source>
</evidence>
<keyword evidence="5" id="KW-0539">Nucleus</keyword>
<feature type="compositionally biased region" description="Polar residues" evidence="6">
    <location>
        <begin position="197"/>
        <end position="208"/>
    </location>
</feature>
<accession>A0AAF0X3L6</accession>
<dbReference type="Gene3D" id="2.170.150.80">
    <property type="entry name" value="NAC domain"/>
    <property type="match status" value="1"/>
</dbReference>
<feature type="domain" description="NAC" evidence="7">
    <location>
        <begin position="6"/>
        <end position="160"/>
    </location>
</feature>
<keyword evidence="4" id="KW-0804">Transcription</keyword>
<evidence type="ECO:0000256" key="3">
    <source>
        <dbReference type="ARBA" id="ARBA00023125"/>
    </source>
</evidence>
<evidence type="ECO:0000256" key="2">
    <source>
        <dbReference type="ARBA" id="ARBA00023015"/>
    </source>
</evidence>
<protein>
    <recommendedName>
        <fullName evidence="7">NAC domain-containing protein</fullName>
    </recommendedName>
</protein>
<reference evidence="8" key="1">
    <citation type="journal article" date="2016" name="Nat. Genet.">
        <title>A high-quality carrot genome assembly provides new insights into carotenoid accumulation and asterid genome evolution.</title>
        <authorList>
            <person name="Iorizzo M."/>
            <person name="Ellison S."/>
            <person name="Senalik D."/>
            <person name="Zeng P."/>
            <person name="Satapoomin P."/>
            <person name="Huang J."/>
            <person name="Bowman M."/>
            <person name="Iovene M."/>
            <person name="Sanseverino W."/>
            <person name="Cavagnaro P."/>
            <person name="Yildiz M."/>
            <person name="Macko-Podgorni A."/>
            <person name="Moranska E."/>
            <person name="Grzebelus E."/>
            <person name="Grzebelus D."/>
            <person name="Ashrafi H."/>
            <person name="Zheng Z."/>
            <person name="Cheng S."/>
            <person name="Spooner D."/>
            <person name="Van Deynze A."/>
            <person name="Simon P."/>
        </authorList>
    </citation>
    <scope>NUCLEOTIDE SEQUENCE</scope>
    <source>
        <tissue evidence="8">Leaf</tissue>
    </source>
</reference>
<dbReference type="GO" id="GO:0005634">
    <property type="term" value="C:nucleus"/>
    <property type="evidence" value="ECO:0007669"/>
    <property type="project" value="UniProtKB-SubCell"/>
</dbReference>
<evidence type="ECO:0000256" key="6">
    <source>
        <dbReference type="SAM" id="MobiDB-lite"/>
    </source>
</evidence>
<dbReference type="AlphaFoldDB" id="A0AAF0X3L6"/>
<dbReference type="InterPro" id="IPR003441">
    <property type="entry name" value="NAC-dom"/>
</dbReference>
<evidence type="ECO:0000256" key="5">
    <source>
        <dbReference type="ARBA" id="ARBA00023242"/>
    </source>
</evidence>
<reference evidence="8" key="2">
    <citation type="submission" date="2022-03" db="EMBL/GenBank/DDBJ databases">
        <title>Draft title - Genomic analysis of global carrot germplasm unveils the trajectory of domestication and the origin of high carotenoid orange carrot.</title>
        <authorList>
            <person name="Iorizzo M."/>
            <person name="Ellison S."/>
            <person name="Senalik D."/>
            <person name="Macko-Podgorni A."/>
            <person name="Grzebelus D."/>
            <person name="Bostan H."/>
            <person name="Rolling W."/>
            <person name="Curaba J."/>
            <person name="Simon P."/>
        </authorList>
    </citation>
    <scope>NUCLEOTIDE SEQUENCE</scope>
    <source>
        <tissue evidence="8">Leaf</tissue>
    </source>
</reference>
<dbReference type="Pfam" id="PF02365">
    <property type="entry name" value="NAM"/>
    <property type="match status" value="1"/>
</dbReference>
<dbReference type="Proteomes" id="UP000077755">
    <property type="component" value="Chromosome 5"/>
</dbReference>